<feature type="compositionally biased region" description="Polar residues" evidence="1">
    <location>
        <begin position="1"/>
        <end position="13"/>
    </location>
</feature>
<dbReference type="SUPFAM" id="SSF53335">
    <property type="entry name" value="S-adenosyl-L-methionine-dependent methyltransferases"/>
    <property type="match status" value="1"/>
</dbReference>
<comment type="caution">
    <text evidence="3">The sequence shown here is derived from an EMBL/GenBank/DDBJ whole genome shotgun (WGS) entry which is preliminary data.</text>
</comment>
<dbReference type="Proteomes" id="UP000295416">
    <property type="component" value="Unassembled WGS sequence"/>
</dbReference>
<keyword evidence="4" id="KW-1185">Reference proteome</keyword>
<dbReference type="RefSeq" id="WP_132745836.1">
    <property type="nucleotide sequence ID" value="NZ_SLXK01000010.1"/>
</dbReference>
<feature type="region of interest" description="Disordered" evidence="1">
    <location>
        <begin position="1"/>
        <end position="21"/>
    </location>
</feature>
<dbReference type="EMBL" id="SLXK01000010">
    <property type="protein sequence ID" value="TCP29481.1"/>
    <property type="molecule type" value="Genomic_DNA"/>
</dbReference>
<dbReference type="Pfam" id="PF08241">
    <property type="entry name" value="Methyltransf_11"/>
    <property type="match status" value="1"/>
</dbReference>
<dbReference type="InterPro" id="IPR013216">
    <property type="entry name" value="Methyltransf_11"/>
</dbReference>
<dbReference type="PANTHER" id="PTHR43591:SF24">
    <property type="entry name" value="2-METHOXY-6-POLYPRENYL-1,4-BENZOQUINOL METHYLASE, MITOCHONDRIAL"/>
    <property type="match status" value="1"/>
</dbReference>
<dbReference type="AlphaFoldDB" id="A0A4R2P673"/>
<accession>A0A4R2P673</accession>
<proteinExistence type="predicted"/>
<gene>
    <name evidence="3" type="ORF">EV207_110102</name>
</gene>
<dbReference type="Gene3D" id="3.40.50.150">
    <property type="entry name" value="Vaccinia Virus protein VP39"/>
    <property type="match status" value="1"/>
</dbReference>
<dbReference type="PANTHER" id="PTHR43591">
    <property type="entry name" value="METHYLTRANSFERASE"/>
    <property type="match status" value="1"/>
</dbReference>
<evidence type="ECO:0000313" key="4">
    <source>
        <dbReference type="Proteomes" id="UP000295416"/>
    </source>
</evidence>
<name>A0A4R2P673_9BACL</name>
<dbReference type="GO" id="GO:0032259">
    <property type="term" value="P:methylation"/>
    <property type="evidence" value="ECO:0007669"/>
    <property type="project" value="UniProtKB-KW"/>
</dbReference>
<evidence type="ECO:0000313" key="3">
    <source>
        <dbReference type="EMBL" id="TCP29481.1"/>
    </source>
</evidence>
<organism evidence="3 4">
    <name type="scientific">Scopulibacillus darangshiensis</name>
    <dbReference type="NCBI Taxonomy" id="442528"/>
    <lineage>
        <taxon>Bacteria</taxon>
        <taxon>Bacillati</taxon>
        <taxon>Bacillota</taxon>
        <taxon>Bacilli</taxon>
        <taxon>Bacillales</taxon>
        <taxon>Sporolactobacillaceae</taxon>
        <taxon>Scopulibacillus</taxon>
    </lineage>
</organism>
<reference evidence="3 4" key="1">
    <citation type="submission" date="2019-03" db="EMBL/GenBank/DDBJ databases">
        <title>Genomic Encyclopedia of Type Strains, Phase IV (KMG-IV): sequencing the most valuable type-strain genomes for metagenomic binning, comparative biology and taxonomic classification.</title>
        <authorList>
            <person name="Goeker M."/>
        </authorList>
    </citation>
    <scope>NUCLEOTIDE SEQUENCE [LARGE SCALE GENOMIC DNA]</scope>
    <source>
        <strain evidence="3 4">DSM 19377</strain>
    </source>
</reference>
<sequence>MSNNAKAKVQQQFGPKAEKYRDSSVHAKGADLSLMVESAKLSGNEKVLDIALGAGHTALAFAPYVERCYGVDLTEEMVQEASELANSRGIENVEFLRGDAEDLPYPDSFFDVVTCRFAAHHFSNIKQFVSETARVLKPGGRFLMIDHYAPENSLLDTFINDVDRMRDPSHVREQTLSEWRYDFEQSGLIYEEMSTWDLRLEFANWVERSATPANVRHELVKFLQTAPSHCKETFDLQFNEHGQPDSFCLKVVLLQGTGVRPLI</sequence>
<dbReference type="InterPro" id="IPR029063">
    <property type="entry name" value="SAM-dependent_MTases_sf"/>
</dbReference>
<dbReference type="GO" id="GO:0008757">
    <property type="term" value="F:S-adenosylmethionine-dependent methyltransferase activity"/>
    <property type="evidence" value="ECO:0007669"/>
    <property type="project" value="InterPro"/>
</dbReference>
<dbReference type="CDD" id="cd02440">
    <property type="entry name" value="AdoMet_MTases"/>
    <property type="match status" value="1"/>
</dbReference>
<dbReference type="OrthoDB" id="43862at2"/>
<feature type="domain" description="Methyltransferase type 11" evidence="2">
    <location>
        <begin position="48"/>
        <end position="143"/>
    </location>
</feature>
<evidence type="ECO:0000259" key="2">
    <source>
        <dbReference type="Pfam" id="PF08241"/>
    </source>
</evidence>
<keyword evidence="3" id="KW-0808">Transferase</keyword>
<keyword evidence="3" id="KW-0489">Methyltransferase</keyword>
<evidence type="ECO:0000256" key="1">
    <source>
        <dbReference type="SAM" id="MobiDB-lite"/>
    </source>
</evidence>
<protein>
    <submittedName>
        <fullName evidence="3">Methyltransferase family protein</fullName>
    </submittedName>
</protein>